<keyword evidence="5" id="KW-0819">tRNA processing</keyword>
<evidence type="ECO:0000256" key="4">
    <source>
        <dbReference type="ARBA" id="ARBA00022679"/>
    </source>
</evidence>
<keyword evidence="8" id="KW-0067">ATP-binding</keyword>
<dbReference type="Gene3D" id="1.10.510.10">
    <property type="entry name" value="Transferase(Phosphotransferase) domain 1"/>
    <property type="match status" value="1"/>
</dbReference>
<comment type="catalytic activity">
    <reaction evidence="9">
        <text>L-threonyl-[protein] + ATP = O-phospho-L-threonyl-[protein] + ADP + H(+)</text>
        <dbReference type="Rhea" id="RHEA:46608"/>
        <dbReference type="Rhea" id="RHEA-COMP:11060"/>
        <dbReference type="Rhea" id="RHEA-COMP:11605"/>
        <dbReference type="ChEBI" id="CHEBI:15378"/>
        <dbReference type="ChEBI" id="CHEBI:30013"/>
        <dbReference type="ChEBI" id="CHEBI:30616"/>
        <dbReference type="ChEBI" id="CHEBI:61977"/>
        <dbReference type="ChEBI" id="CHEBI:456216"/>
        <dbReference type="EC" id="2.7.11.1"/>
    </reaction>
</comment>
<comment type="similarity">
    <text evidence="1">Belongs to the protein kinase superfamily. BUD32 family.</text>
</comment>
<feature type="domain" description="Protein kinase" evidence="12">
    <location>
        <begin position="1"/>
        <end position="217"/>
    </location>
</feature>
<evidence type="ECO:0000256" key="10">
    <source>
        <dbReference type="ARBA" id="ARBA00048679"/>
    </source>
</evidence>
<dbReference type="GO" id="GO:0005524">
    <property type="term" value="F:ATP binding"/>
    <property type="evidence" value="ECO:0007669"/>
    <property type="project" value="UniProtKB-KW"/>
</dbReference>
<gene>
    <name evidence="13" type="ordered locus">Pcal_0924</name>
</gene>
<keyword evidence="3 13" id="KW-0723">Serine/threonine-protein kinase</keyword>
<dbReference type="Proteomes" id="UP000001431">
    <property type="component" value="Chromosome"/>
</dbReference>
<keyword evidence="14" id="KW-1185">Reference proteome</keyword>
<evidence type="ECO:0000256" key="7">
    <source>
        <dbReference type="ARBA" id="ARBA00022777"/>
    </source>
</evidence>
<dbReference type="InterPro" id="IPR000719">
    <property type="entry name" value="Prot_kinase_dom"/>
</dbReference>
<proteinExistence type="inferred from homology"/>
<evidence type="ECO:0000256" key="5">
    <source>
        <dbReference type="ARBA" id="ARBA00022694"/>
    </source>
</evidence>
<dbReference type="GeneID" id="4909376"/>
<dbReference type="NCBIfam" id="TIGR03724">
    <property type="entry name" value="arch_bud32"/>
    <property type="match status" value="1"/>
</dbReference>
<dbReference type="SUPFAM" id="SSF56112">
    <property type="entry name" value="Protein kinase-like (PK-like)"/>
    <property type="match status" value="1"/>
</dbReference>
<comment type="subunit">
    <text evidence="11">Component of the KEOPS complex that consists of Kae1, Bud32, Cgi121 and Pcc1; the whole complex dimerizes.</text>
</comment>
<dbReference type="PANTHER" id="PTHR12209:SF0">
    <property type="entry name" value="EKC_KEOPS COMPLEX SUBUNIT TP53RK"/>
    <property type="match status" value="1"/>
</dbReference>
<dbReference type="FunFam" id="3.30.200.20:FF:000201">
    <property type="entry name" value="TP53-regulating kinase isoform X1"/>
    <property type="match status" value="1"/>
</dbReference>
<dbReference type="PANTHER" id="PTHR12209">
    <property type="entry name" value="NON-SPECIFIC SERINE/THREONINE PROTEIN KINASE"/>
    <property type="match status" value="1"/>
</dbReference>
<dbReference type="EMBL" id="CP000561">
    <property type="protein sequence ID" value="ABO08349.1"/>
    <property type="molecule type" value="Genomic_DNA"/>
</dbReference>
<protein>
    <recommendedName>
        <fullName evidence="2">non-specific serine/threonine protein kinase</fullName>
        <ecNumber evidence="2">2.7.11.1</ecNumber>
    </recommendedName>
</protein>
<dbReference type="AlphaFoldDB" id="A3MUN2"/>
<dbReference type="STRING" id="410359.Pcal_0924"/>
<evidence type="ECO:0000313" key="13">
    <source>
        <dbReference type="EMBL" id="ABO08349.1"/>
    </source>
</evidence>
<dbReference type="GO" id="GO:0000408">
    <property type="term" value="C:EKC/KEOPS complex"/>
    <property type="evidence" value="ECO:0007669"/>
    <property type="project" value="UniProtKB-ARBA"/>
</dbReference>
<keyword evidence="4" id="KW-0808">Transferase</keyword>
<dbReference type="Pfam" id="PF01163">
    <property type="entry name" value="RIO1"/>
    <property type="match status" value="1"/>
</dbReference>
<evidence type="ECO:0000256" key="9">
    <source>
        <dbReference type="ARBA" id="ARBA00047899"/>
    </source>
</evidence>
<comment type="catalytic activity">
    <reaction evidence="10">
        <text>L-seryl-[protein] + ATP = O-phospho-L-seryl-[protein] + ADP + H(+)</text>
        <dbReference type="Rhea" id="RHEA:17989"/>
        <dbReference type="Rhea" id="RHEA-COMP:9863"/>
        <dbReference type="Rhea" id="RHEA-COMP:11604"/>
        <dbReference type="ChEBI" id="CHEBI:15378"/>
        <dbReference type="ChEBI" id="CHEBI:29999"/>
        <dbReference type="ChEBI" id="CHEBI:30616"/>
        <dbReference type="ChEBI" id="CHEBI:83421"/>
        <dbReference type="ChEBI" id="CHEBI:456216"/>
        <dbReference type="EC" id="2.7.11.1"/>
    </reaction>
</comment>
<evidence type="ECO:0000313" key="14">
    <source>
        <dbReference type="Proteomes" id="UP000001431"/>
    </source>
</evidence>
<evidence type="ECO:0000259" key="12">
    <source>
        <dbReference type="PROSITE" id="PS50011"/>
    </source>
</evidence>
<dbReference type="InterPro" id="IPR011009">
    <property type="entry name" value="Kinase-like_dom_sf"/>
</dbReference>
<dbReference type="RefSeq" id="WP_011849607.1">
    <property type="nucleotide sequence ID" value="NC_009073.1"/>
</dbReference>
<evidence type="ECO:0000256" key="11">
    <source>
        <dbReference type="ARBA" id="ARBA00065170"/>
    </source>
</evidence>
<accession>A3MUN2</accession>
<dbReference type="HOGENOM" id="CLU_063953_2_0_2"/>
<dbReference type="KEGG" id="pcl:Pcal_0924"/>
<reference evidence="13" key="1">
    <citation type="submission" date="2007-02" db="EMBL/GenBank/DDBJ databases">
        <title>Complete sequence of Pyrobaculum calidifontis JCM 11548.</title>
        <authorList>
            <consortium name="US DOE Joint Genome Institute"/>
            <person name="Copeland A."/>
            <person name="Lucas S."/>
            <person name="Lapidus A."/>
            <person name="Barry K."/>
            <person name="Glavina del Rio T."/>
            <person name="Dalin E."/>
            <person name="Tice H."/>
            <person name="Pitluck S."/>
            <person name="Chain P."/>
            <person name="Malfatti S."/>
            <person name="Shin M."/>
            <person name="Vergez L."/>
            <person name="Schmutz J."/>
            <person name="Larimer F."/>
            <person name="Land M."/>
            <person name="Hauser L."/>
            <person name="Kyrpides N."/>
            <person name="Mikhailova N."/>
            <person name="Cozen A.E."/>
            <person name="Fitz-Gibbon S.T."/>
            <person name="House C.H."/>
            <person name="Saltikov C."/>
            <person name="Lowe T.M."/>
            <person name="Richardson P."/>
        </authorList>
    </citation>
    <scope>NUCLEOTIDE SEQUENCE [LARGE SCALE GENOMIC DNA]</scope>
    <source>
        <strain evidence="13">JCM 11548</strain>
    </source>
</reference>
<evidence type="ECO:0000256" key="2">
    <source>
        <dbReference type="ARBA" id="ARBA00012513"/>
    </source>
</evidence>
<evidence type="ECO:0000256" key="6">
    <source>
        <dbReference type="ARBA" id="ARBA00022741"/>
    </source>
</evidence>
<dbReference type="GO" id="GO:0005829">
    <property type="term" value="C:cytosol"/>
    <property type="evidence" value="ECO:0007669"/>
    <property type="project" value="TreeGrafter"/>
</dbReference>
<dbReference type="eggNOG" id="arCOG01185">
    <property type="taxonomic scope" value="Archaea"/>
</dbReference>
<keyword evidence="7 13" id="KW-0418">Kinase</keyword>
<sequence length="217" mass="24789">MEGSLLAKGAEAELYLVEWFGLRAVLKWRKPKAYRHPALDYQIRRRRTINEVRNMYIAHSLGVKVPAVYFFDPEKAAIVMEYVEGANLRDLLAQGAYDLLRDVGRLVGVMHKAGLIHGDLAPTNIIRAGDSLYFIDFGLGEVRKGWSKRTAVFMARDINVLFRTLDLYGDRAEEMKRLFWDGYGEEMGERAAAVERELTKIRAAGRYAERVSSSSRR</sequence>
<dbReference type="EC" id="2.7.11.1" evidence="2"/>
<evidence type="ECO:0000256" key="3">
    <source>
        <dbReference type="ARBA" id="ARBA00022527"/>
    </source>
</evidence>
<name>A3MUN2_PYRCJ</name>
<dbReference type="PROSITE" id="PS50011">
    <property type="entry name" value="PROTEIN_KINASE_DOM"/>
    <property type="match status" value="1"/>
</dbReference>
<dbReference type="InterPro" id="IPR018934">
    <property type="entry name" value="RIO_dom"/>
</dbReference>
<evidence type="ECO:0000256" key="1">
    <source>
        <dbReference type="ARBA" id="ARBA00010630"/>
    </source>
</evidence>
<dbReference type="GO" id="GO:0004674">
    <property type="term" value="F:protein serine/threonine kinase activity"/>
    <property type="evidence" value="ECO:0007669"/>
    <property type="project" value="UniProtKB-KW"/>
</dbReference>
<organism evidence="13 14">
    <name type="scientific">Pyrobaculum calidifontis (strain DSM 21063 / JCM 11548 / VA1)</name>
    <dbReference type="NCBI Taxonomy" id="410359"/>
    <lineage>
        <taxon>Archaea</taxon>
        <taxon>Thermoproteota</taxon>
        <taxon>Thermoprotei</taxon>
        <taxon>Thermoproteales</taxon>
        <taxon>Thermoproteaceae</taxon>
        <taxon>Pyrobaculum</taxon>
    </lineage>
</organism>
<evidence type="ECO:0000256" key="8">
    <source>
        <dbReference type="ARBA" id="ARBA00022840"/>
    </source>
</evidence>
<dbReference type="Gene3D" id="3.30.200.20">
    <property type="entry name" value="Phosphorylase Kinase, domain 1"/>
    <property type="match status" value="1"/>
</dbReference>
<dbReference type="InterPro" id="IPR022495">
    <property type="entry name" value="Bud32"/>
</dbReference>
<dbReference type="GO" id="GO:0008033">
    <property type="term" value="P:tRNA processing"/>
    <property type="evidence" value="ECO:0007669"/>
    <property type="project" value="UniProtKB-KW"/>
</dbReference>
<keyword evidence="6" id="KW-0547">Nucleotide-binding</keyword>